<keyword evidence="5 7" id="KW-0472">Membrane</keyword>
<feature type="coiled-coil region" evidence="6">
    <location>
        <begin position="60"/>
        <end position="87"/>
    </location>
</feature>
<evidence type="ECO:0000313" key="10">
    <source>
        <dbReference type="Proteomes" id="UP000219439"/>
    </source>
</evidence>
<feature type="transmembrane region" description="Helical" evidence="7">
    <location>
        <begin position="130"/>
        <end position="148"/>
    </location>
</feature>
<protein>
    <submittedName>
        <fullName evidence="9">Tight adherence protein B</fullName>
    </submittedName>
</protein>
<dbReference type="InterPro" id="IPR042094">
    <property type="entry name" value="T2SS_GspF_sf"/>
</dbReference>
<dbReference type="Pfam" id="PF00482">
    <property type="entry name" value="T2SSF"/>
    <property type="match status" value="1"/>
</dbReference>
<dbReference type="Gene3D" id="1.20.81.30">
    <property type="entry name" value="Type II secretion system (T2SS), domain F"/>
    <property type="match status" value="1"/>
</dbReference>
<keyword evidence="3 7" id="KW-0812">Transmembrane</keyword>
<feature type="transmembrane region" description="Helical" evidence="7">
    <location>
        <begin position="107"/>
        <end position="124"/>
    </location>
</feature>
<gene>
    <name evidence="9" type="ORF">SAMN06265368_3825</name>
</gene>
<dbReference type="Proteomes" id="UP000219439">
    <property type="component" value="Unassembled WGS sequence"/>
</dbReference>
<feature type="transmembrane region" description="Helical" evidence="7">
    <location>
        <begin position="275"/>
        <end position="295"/>
    </location>
</feature>
<keyword evidence="2" id="KW-1003">Cell membrane</keyword>
<evidence type="ECO:0000256" key="5">
    <source>
        <dbReference type="ARBA" id="ARBA00023136"/>
    </source>
</evidence>
<dbReference type="GO" id="GO:0005886">
    <property type="term" value="C:plasma membrane"/>
    <property type="evidence" value="ECO:0007669"/>
    <property type="project" value="UniProtKB-SubCell"/>
</dbReference>
<organism evidence="9 10">
    <name type="scientific">Cohaesibacter gelatinilyticus</name>
    <dbReference type="NCBI Taxonomy" id="372072"/>
    <lineage>
        <taxon>Bacteria</taxon>
        <taxon>Pseudomonadati</taxon>
        <taxon>Pseudomonadota</taxon>
        <taxon>Alphaproteobacteria</taxon>
        <taxon>Hyphomicrobiales</taxon>
        <taxon>Cohaesibacteraceae</taxon>
    </lineage>
</organism>
<name>A0A285PG63_9HYPH</name>
<dbReference type="PANTHER" id="PTHR35007">
    <property type="entry name" value="INTEGRAL MEMBRANE PROTEIN-RELATED"/>
    <property type="match status" value="1"/>
</dbReference>
<feature type="transmembrane region" description="Helical" evidence="7">
    <location>
        <begin position="12"/>
        <end position="34"/>
    </location>
</feature>
<dbReference type="EMBL" id="OBEL01000005">
    <property type="protein sequence ID" value="SNZ20715.1"/>
    <property type="molecule type" value="Genomic_DNA"/>
</dbReference>
<evidence type="ECO:0000256" key="7">
    <source>
        <dbReference type="SAM" id="Phobius"/>
    </source>
</evidence>
<evidence type="ECO:0000259" key="8">
    <source>
        <dbReference type="Pfam" id="PF00482"/>
    </source>
</evidence>
<evidence type="ECO:0000256" key="1">
    <source>
        <dbReference type="ARBA" id="ARBA00004651"/>
    </source>
</evidence>
<feature type="transmembrane region" description="Helical" evidence="7">
    <location>
        <begin position="307"/>
        <end position="326"/>
    </location>
</feature>
<dbReference type="InterPro" id="IPR018076">
    <property type="entry name" value="T2SS_GspF_dom"/>
</dbReference>
<evidence type="ECO:0000256" key="4">
    <source>
        <dbReference type="ARBA" id="ARBA00022989"/>
    </source>
</evidence>
<evidence type="ECO:0000256" key="3">
    <source>
        <dbReference type="ARBA" id="ARBA00022692"/>
    </source>
</evidence>
<dbReference type="PANTHER" id="PTHR35007:SF1">
    <property type="entry name" value="PILUS ASSEMBLY PROTEIN"/>
    <property type="match status" value="1"/>
</dbReference>
<accession>A0A285PG63</accession>
<feature type="domain" description="Type II secretion system protein GspF" evidence="8">
    <location>
        <begin position="168"/>
        <end position="291"/>
    </location>
</feature>
<dbReference type="RefSeq" id="WP_097155074.1">
    <property type="nucleotide sequence ID" value="NZ_OBEL01000005.1"/>
</dbReference>
<evidence type="ECO:0000256" key="2">
    <source>
        <dbReference type="ARBA" id="ARBA00022475"/>
    </source>
</evidence>
<comment type="subcellular location">
    <subcellularLocation>
        <location evidence="1">Cell membrane</location>
        <topology evidence="1">Multi-pass membrane protein</topology>
    </subcellularLocation>
</comment>
<sequence length="334" mass="36619">MDFILSDSVLTLALFGLVVLSIVGILWGLFYPKLSSTAGRDKRMQAIQMSRVQIADTKLKKASADRRKDIEDNLKQIEEKENESKKKKLTLASRLAQAGLEISPKQFMIYSAVSGFVCFLLALIGGMGMLVSIGIGIVGFIGLPNFWLSRRRKKRLAKFLKEFPNAVDVIVRGVKTGLPLGDCISIAATETAEPVAGEFQRLVDEQAMGLSLAAVLPRLHERIPISETNFLAIVIAIQAQAGGSLAEALGNLSKVLRARAQMKEKIGAMSMEAKASAAIIGIMPFVIGLMTYFTSPDYIMILFKQELGWIVMGATLVWMGIGIWMMKNMINFDI</sequence>
<evidence type="ECO:0000313" key="9">
    <source>
        <dbReference type="EMBL" id="SNZ20715.1"/>
    </source>
</evidence>
<evidence type="ECO:0000256" key="6">
    <source>
        <dbReference type="SAM" id="Coils"/>
    </source>
</evidence>
<keyword evidence="10" id="KW-1185">Reference proteome</keyword>
<dbReference type="AlphaFoldDB" id="A0A285PG63"/>
<keyword evidence="4 7" id="KW-1133">Transmembrane helix</keyword>
<proteinExistence type="predicted"/>
<dbReference type="OrthoDB" id="9803381at2"/>
<reference evidence="9 10" key="1">
    <citation type="submission" date="2017-09" db="EMBL/GenBank/DDBJ databases">
        <authorList>
            <person name="Ehlers B."/>
            <person name="Leendertz F.H."/>
        </authorList>
    </citation>
    <scope>NUCLEOTIDE SEQUENCE [LARGE SCALE GENOMIC DNA]</scope>
    <source>
        <strain evidence="9 10">DSM 18289</strain>
    </source>
</reference>
<keyword evidence="6" id="KW-0175">Coiled coil</keyword>